<evidence type="ECO:0000256" key="6">
    <source>
        <dbReference type="ARBA" id="ARBA00023125"/>
    </source>
</evidence>
<proteinExistence type="predicted"/>
<evidence type="ECO:0000259" key="10">
    <source>
        <dbReference type="Pfam" id="PF12950"/>
    </source>
</evidence>
<dbReference type="Proteomes" id="UP000001733">
    <property type="component" value="Chromosome"/>
</dbReference>
<dbReference type="GO" id="GO:0009007">
    <property type="term" value="F:site-specific DNA-methyltransferase (adenine-specific) activity"/>
    <property type="evidence" value="ECO:0007669"/>
    <property type="project" value="UniProtKB-EC"/>
</dbReference>
<sequence length="1165" mass="137668">MPDQIEKYIDNLIKNFSKENLVEYLSQKNNFDTYSKRHYGYEGDIFDEIYEVAEKDLKNGNKLKIFTIKTQKEITERTSKKKQYDLAKKILRDSLTQAGIFVFHDENGNFRFSLVYSTFSGTKREYSYYKRYTYYVAKGRPYHTFKEALYKVKFETLEDIIDAFSTLPLTKEFYTEIQNWYAWASKHAWFPGGKKEENLIRLLTRIIFVWFLKERKLIPEEIFEPNFLKDIVKDFGKADYYYNTILQNLFFATLNREAKERDFAKDLGFPENKTNFGVKTLFRYDKYLLIPEREFIKIFEKVPFINGGLFECLDDDSNYIDGFTRREEKRAKLPDFLFFSEEREEDLSDFYGERRRVKVRGLINIFKDYNFTTDENTPIDVEVSLDPELLGHIFENLLASYNPETQTTARKATGSYYTPKEIVDFMVEESLIEYFKIKTKIEEEKLRDLLSYKEDINLSNEEKESILHAIDNLKVIDPAVGSGAFPMGIVHKLVHILNKIDPENKLWYELQYKKALTEIEKVLKIKDRSEREEKLKEVNENFDESINYHDYARKLYIIENSIYGVDIQPIAIQICKLRFFLSLIIDQKIDESKENYGVKPLPHLETKFVCANTLIGLEKPRQINMGDYLLEDLKTQLKDLYKKHFNIKTRGEKKRLQEKAQELRNKIKERLIDEGWNTKEAEKIANFDIFSQTATADWFDPEWMLGVEDGFDIVIGNPPYVRQENIRPIKPVLQSQGYETFVSTADLYVYFYEKSYNLLKNGGIHCFISSNKWMRAKYGEKLRDFLKEKTTILKLIDFGGYHVFGQTVDTCTVLFRKEKPKTDHILYYVASVPSEIENHEKAIEYIKQNLKPMSQKSLNSQTFVLADQKILSLKEKIEHIGKPLKAWNVNIYRGVLTGFNEAFIIDTETRNKILANCKTEEERKRTEEIIKPVLRGRDIEKWRYKWAGLWIIGTFPALNLNIDYYPALKEYLKSFGERLNQDGKPGHRKKTHNKWFETQDNIAYYPEFEKEKIVWQRVTKSPKFTIIPPSIYCEATTHFITCSNEYINFLVGIFNSLFFKFAFYKFYMGGGIEGEIKGEFIGRFPIPPITSQNQSIVNQIEKLVDQILSLAQSKDYDLNYQKQSQVKALEKEIDQLVYKLYNLTDEEIKIIESENKESEDINELF</sequence>
<dbReference type="RefSeq" id="WP_012548680.1">
    <property type="nucleotide sequence ID" value="NC_011297.1"/>
</dbReference>
<dbReference type="Gene3D" id="3.40.50.150">
    <property type="entry name" value="Vaccinia Virus protein VP39"/>
    <property type="match status" value="1"/>
</dbReference>
<feature type="domain" description="TaqI-like C-terminal specificity" evidence="10">
    <location>
        <begin position="931"/>
        <end position="1086"/>
    </location>
</feature>
<keyword evidence="5" id="KW-0680">Restriction system</keyword>
<keyword evidence="11" id="KW-0255">Endonuclease</keyword>
<name>B5YB62_DICT6</name>
<dbReference type="InterPro" id="IPR050953">
    <property type="entry name" value="N4_N6_ade-DNA_methylase"/>
</dbReference>
<dbReference type="eggNOG" id="COG0827">
    <property type="taxonomic scope" value="Bacteria"/>
</dbReference>
<evidence type="ECO:0000256" key="8">
    <source>
        <dbReference type="SAM" id="Coils"/>
    </source>
</evidence>
<dbReference type="STRING" id="309799.DICTH_1776"/>
<dbReference type="InterPro" id="IPR002052">
    <property type="entry name" value="DNA_methylase_N6_adenine_CS"/>
</dbReference>
<dbReference type="KEGG" id="dth:DICTH_1776"/>
<evidence type="ECO:0000256" key="3">
    <source>
        <dbReference type="ARBA" id="ARBA00022679"/>
    </source>
</evidence>
<evidence type="ECO:0000256" key="1">
    <source>
        <dbReference type="ARBA" id="ARBA00011900"/>
    </source>
</evidence>
<dbReference type="GO" id="GO:0009307">
    <property type="term" value="P:DNA restriction-modification system"/>
    <property type="evidence" value="ECO:0007669"/>
    <property type="project" value="UniProtKB-KW"/>
</dbReference>
<keyword evidence="2" id="KW-0489">Methyltransferase</keyword>
<reference evidence="11 12" key="1">
    <citation type="journal article" date="2014" name="Genome Announc.">
        <title>Complete Genome Sequence of the Extreme Thermophile Dictyoglomus thermophilum H-6-12.</title>
        <authorList>
            <person name="Coil D.A."/>
            <person name="Badger J.H."/>
            <person name="Forberger H.C."/>
            <person name="Riggs F."/>
            <person name="Madupu R."/>
            <person name="Fedorova N."/>
            <person name="Ward N."/>
            <person name="Robb F.T."/>
            <person name="Eisen J.A."/>
        </authorList>
    </citation>
    <scope>NUCLEOTIDE SEQUENCE [LARGE SCALE GENOMIC DNA]</scope>
    <source>
        <strain evidence="12">ATCC 35947 / DSM 3960 / H-6-12</strain>
    </source>
</reference>
<protein>
    <recommendedName>
        <fullName evidence="1">site-specific DNA-methyltransferase (adenine-specific)</fullName>
        <ecNumber evidence="1">2.1.1.72</ecNumber>
    </recommendedName>
</protein>
<comment type="catalytic activity">
    <reaction evidence="7">
        <text>a 2'-deoxyadenosine in DNA + S-adenosyl-L-methionine = an N(6)-methyl-2'-deoxyadenosine in DNA + S-adenosyl-L-homocysteine + H(+)</text>
        <dbReference type="Rhea" id="RHEA:15197"/>
        <dbReference type="Rhea" id="RHEA-COMP:12418"/>
        <dbReference type="Rhea" id="RHEA-COMP:12419"/>
        <dbReference type="ChEBI" id="CHEBI:15378"/>
        <dbReference type="ChEBI" id="CHEBI:57856"/>
        <dbReference type="ChEBI" id="CHEBI:59789"/>
        <dbReference type="ChEBI" id="CHEBI:90615"/>
        <dbReference type="ChEBI" id="CHEBI:90616"/>
        <dbReference type="EC" id="2.1.1.72"/>
    </reaction>
</comment>
<evidence type="ECO:0000313" key="12">
    <source>
        <dbReference type="Proteomes" id="UP000001733"/>
    </source>
</evidence>
<dbReference type="InterPro" id="IPR011639">
    <property type="entry name" value="MethylTrfase_TaqI-like_dom"/>
</dbReference>
<dbReference type="InterPro" id="IPR029063">
    <property type="entry name" value="SAM-dependent_MTases_sf"/>
</dbReference>
<dbReference type="AlphaFoldDB" id="B5YB62"/>
<accession>B5YB62</accession>
<dbReference type="PRINTS" id="PR00507">
    <property type="entry name" value="N12N6MTFRASE"/>
</dbReference>
<dbReference type="GO" id="GO:0004519">
    <property type="term" value="F:endonuclease activity"/>
    <property type="evidence" value="ECO:0007669"/>
    <property type="project" value="UniProtKB-KW"/>
</dbReference>
<evidence type="ECO:0000313" key="11">
    <source>
        <dbReference type="EMBL" id="ACI20048.1"/>
    </source>
</evidence>
<dbReference type="InterPro" id="IPR025931">
    <property type="entry name" value="TaqI_C"/>
</dbReference>
<dbReference type="GO" id="GO:0032259">
    <property type="term" value="P:methylation"/>
    <property type="evidence" value="ECO:0007669"/>
    <property type="project" value="UniProtKB-KW"/>
</dbReference>
<feature type="coiled-coil region" evidence="8">
    <location>
        <begin position="646"/>
        <end position="673"/>
    </location>
</feature>
<dbReference type="EMBL" id="CP001146">
    <property type="protein sequence ID" value="ACI20048.1"/>
    <property type="molecule type" value="Genomic_DNA"/>
</dbReference>
<dbReference type="Pfam" id="PF12950">
    <property type="entry name" value="TaqI_C"/>
    <property type="match status" value="1"/>
</dbReference>
<dbReference type="PROSITE" id="PS00092">
    <property type="entry name" value="N6_MTASE"/>
    <property type="match status" value="1"/>
</dbReference>
<evidence type="ECO:0000256" key="4">
    <source>
        <dbReference type="ARBA" id="ARBA00022691"/>
    </source>
</evidence>
<dbReference type="eggNOG" id="COG1002">
    <property type="taxonomic scope" value="Bacteria"/>
</dbReference>
<dbReference type="PANTHER" id="PTHR33841">
    <property type="entry name" value="DNA METHYLTRANSFERASE YEEA-RELATED"/>
    <property type="match status" value="1"/>
</dbReference>
<keyword evidence="12" id="KW-1185">Reference proteome</keyword>
<feature type="domain" description="Type II methyltransferase M.TaqI-like" evidence="9">
    <location>
        <begin position="560"/>
        <end position="804"/>
    </location>
</feature>
<dbReference type="EC" id="2.1.1.72" evidence="1"/>
<keyword evidence="11" id="KW-0540">Nuclease</keyword>
<dbReference type="GO" id="GO:0003677">
    <property type="term" value="F:DNA binding"/>
    <property type="evidence" value="ECO:0007669"/>
    <property type="project" value="UniProtKB-KW"/>
</dbReference>
<evidence type="ECO:0000256" key="2">
    <source>
        <dbReference type="ARBA" id="ARBA00022603"/>
    </source>
</evidence>
<evidence type="ECO:0000256" key="5">
    <source>
        <dbReference type="ARBA" id="ARBA00022747"/>
    </source>
</evidence>
<keyword evidence="3" id="KW-0808">Transferase</keyword>
<evidence type="ECO:0000256" key="7">
    <source>
        <dbReference type="ARBA" id="ARBA00047942"/>
    </source>
</evidence>
<dbReference type="Pfam" id="PF07669">
    <property type="entry name" value="Eco57I"/>
    <property type="match status" value="1"/>
</dbReference>
<keyword evidence="4" id="KW-0949">S-adenosyl-L-methionine</keyword>
<dbReference type="HOGENOM" id="CLU_002539_1_0_0"/>
<keyword evidence="8" id="KW-0175">Coiled coil</keyword>
<organism evidence="11 12">
    <name type="scientific">Dictyoglomus thermophilum (strain ATCC 35947 / DSM 3960 / H-6-12)</name>
    <dbReference type="NCBI Taxonomy" id="309799"/>
    <lineage>
        <taxon>Bacteria</taxon>
        <taxon>Pseudomonadati</taxon>
        <taxon>Dictyoglomota</taxon>
        <taxon>Dictyoglomia</taxon>
        <taxon>Dictyoglomales</taxon>
        <taxon>Dictyoglomaceae</taxon>
        <taxon>Dictyoglomus</taxon>
    </lineage>
</organism>
<dbReference type="PaxDb" id="309799-DICTH_1776"/>
<keyword evidence="6" id="KW-0238">DNA-binding</keyword>
<keyword evidence="11" id="KW-0378">Hydrolase</keyword>
<dbReference type="PANTHER" id="PTHR33841:SF1">
    <property type="entry name" value="DNA METHYLTRANSFERASE A"/>
    <property type="match status" value="1"/>
</dbReference>
<dbReference type="REBASE" id="18947">
    <property type="entry name" value="DthHORF1776P"/>
</dbReference>
<evidence type="ECO:0000259" key="9">
    <source>
        <dbReference type="Pfam" id="PF07669"/>
    </source>
</evidence>
<dbReference type="SUPFAM" id="SSF53335">
    <property type="entry name" value="S-adenosyl-L-methionine-dependent methyltransferases"/>
    <property type="match status" value="1"/>
</dbReference>
<gene>
    <name evidence="11" type="ordered locus">DICTH_1776</name>
</gene>